<proteinExistence type="predicted"/>
<dbReference type="RefSeq" id="WP_130918268.1">
    <property type="nucleotide sequence ID" value="NZ_JADLPI010000001.1"/>
</dbReference>
<gene>
    <name evidence="1" type="ORF">NCTC10797_04179</name>
</gene>
<evidence type="ECO:0000313" key="1">
    <source>
        <dbReference type="EMBL" id="VFB00384.1"/>
    </source>
</evidence>
<protein>
    <submittedName>
        <fullName evidence="1">Uncharacterized protein</fullName>
    </submittedName>
</protein>
<evidence type="ECO:0000313" key="2">
    <source>
        <dbReference type="Proteomes" id="UP000290439"/>
    </source>
</evidence>
<name>A0A4V6ICS7_9NOCA</name>
<dbReference type="Proteomes" id="UP000290439">
    <property type="component" value="Chromosome"/>
</dbReference>
<dbReference type="AlphaFoldDB" id="A0A4V6ICS7"/>
<accession>A0A4V6ICS7</accession>
<reference evidence="1 2" key="1">
    <citation type="submission" date="2019-02" db="EMBL/GenBank/DDBJ databases">
        <authorList>
            <consortium name="Pathogen Informatics"/>
        </authorList>
    </citation>
    <scope>NUCLEOTIDE SEQUENCE [LARGE SCALE GENOMIC DNA]</scope>
    <source>
        <strain evidence="1 2">3012STDY6756504</strain>
    </source>
</reference>
<sequence length="77" mass="8070">MSTQLATIVNPSIELIELAGQVSADASVISSAALRSHLAPSGAAKKGNFNSFIEADAAHRGNFNSFIDNKGNFMSFI</sequence>
<organism evidence="1 2">
    <name type="scientific">Nocardia cyriacigeorgica</name>
    <dbReference type="NCBI Taxonomy" id="135487"/>
    <lineage>
        <taxon>Bacteria</taxon>
        <taxon>Bacillati</taxon>
        <taxon>Actinomycetota</taxon>
        <taxon>Actinomycetes</taxon>
        <taxon>Mycobacteriales</taxon>
        <taxon>Nocardiaceae</taxon>
        <taxon>Nocardia</taxon>
    </lineage>
</organism>
<dbReference type="EMBL" id="LR215973">
    <property type="protein sequence ID" value="VFB00384.1"/>
    <property type="molecule type" value="Genomic_DNA"/>
</dbReference>